<evidence type="ECO:0000313" key="3">
    <source>
        <dbReference type="Proteomes" id="UP000028834"/>
    </source>
</evidence>
<feature type="compositionally biased region" description="Polar residues" evidence="1">
    <location>
        <begin position="1"/>
        <end position="14"/>
    </location>
</feature>
<gene>
    <name evidence="2" type="ORF">TGRUB_429760</name>
</gene>
<dbReference type="AlphaFoldDB" id="A0A086M4V1"/>
<feature type="compositionally biased region" description="Basic and acidic residues" evidence="1">
    <location>
        <begin position="15"/>
        <end position="34"/>
    </location>
</feature>
<sequence>AKTAAGTSGRTGSLQDEKGERKTGKKREEMENERRKKRDGADDDKENEE</sequence>
<evidence type="ECO:0000256" key="1">
    <source>
        <dbReference type="SAM" id="MobiDB-lite"/>
    </source>
</evidence>
<reference evidence="2 3" key="1">
    <citation type="submission" date="2014-05" db="EMBL/GenBank/DDBJ databases">
        <authorList>
            <person name="Sibley D."/>
            <person name="Venepally P."/>
            <person name="Karamycheva S."/>
            <person name="Hadjithomas M."/>
            <person name="Khan A."/>
            <person name="Brunk B."/>
            <person name="Roos D."/>
            <person name="Caler E."/>
            <person name="Lorenzi H."/>
        </authorList>
    </citation>
    <scope>NUCLEOTIDE SEQUENCE [LARGE SCALE GENOMIC DNA]</scope>
    <source>
        <strain evidence="2 3">RUB</strain>
    </source>
</reference>
<protein>
    <submittedName>
        <fullName evidence="2">Uncharacterized protein</fullName>
    </submittedName>
</protein>
<proteinExistence type="predicted"/>
<organism evidence="2 3">
    <name type="scientific">Toxoplasma gondii RUB</name>
    <dbReference type="NCBI Taxonomy" id="935652"/>
    <lineage>
        <taxon>Eukaryota</taxon>
        <taxon>Sar</taxon>
        <taxon>Alveolata</taxon>
        <taxon>Apicomplexa</taxon>
        <taxon>Conoidasida</taxon>
        <taxon>Coccidia</taxon>
        <taxon>Eucoccidiorida</taxon>
        <taxon>Eimeriorina</taxon>
        <taxon>Sarcocystidae</taxon>
        <taxon>Toxoplasma</taxon>
    </lineage>
</organism>
<dbReference type="Proteomes" id="UP000028834">
    <property type="component" value="Unassembled WGS sequence"/>
</dbReference>
<evidence type="ECO:0000313" key="2">
    <source>
        <dbReference type="EMBL" id="KFG63919.1"/>
    </source>
</evidence>
<feature type="non-terminal residue" evidence="2">
    <location>
        <position position="1"/>
    </location>
</feature>
<dbReference type="VEuPathDB" id="ToxoDB:TGRUB_429760"/>
<name>A0A086M4V1_TOXGO</name>
<feature type="region of interest" description="Disordered" evidence="1">
    <location>
        <begin position="1"/>
        <end position="49"/>
    </location>
</feature>
<dbReference type="EMBL" id="AFYV02000816">
    <property type="protein sequence ID" value="KFG63919.1"/>
    <property type="molecule type" value="Genomic_DNA"/>
</dbReference>
<comment type="caution">
    <text evidence="2">The sequence shown here is derived from an EMBL/GenBank/DDBJ whole genome shotgun (WGS) entry which is preliminary data.</text>
</comment>
<accession>A0A086M4V1</accession>